<protein>
    <submittedName>
        <fullName evidence="3">Ras and ef-hand domain-containing protein</fullName>
    </submittedName>
</protein>
<dbReference type="SMART" id="SM00176">
    <property type="entry name" value="RAN"/>
    <property type="match status" value="1"/>
</dbReference>
<sequence length="211" mass="23810">MSDEISIKFKVVLLGQSAVGKTSVCIRFCQNEFELNQEPTIGAAFQNCAFDLGDNKVTLQIWDTAGQERYNSLTSMYYRGAKGAIIIYDVTNYDSYESAKDWIKEIRQQGSSSVKVMLVANKIDLIDHTVQKTEVLRYCEKHNLLFSEVSAKSGLGIDELFNDLSTEMINQYKTDVLGENLVNYTEENKKETNNFMLEEGSTNPKKDSGCC</sequence>
<gene>
    <name evidence="3" type="ORF">M0812_26167</name>
</gene>
<dbReference type="SUPFAM" id="SSF52540">
    <property type="entry name" value="P-loop containing nucleoside triphosphate hydrolases"/>
    <property type="match status" value="1"/>
</dbReference>
<organism evidence="3 4">
    <name type="scientific">Anaeramoeba flamelloides</name>
    <dbReference type="NCBI Taxonomy" id="1746091"/>
    <lineage>
        <taxon>Eukaryota</taxon>
        <taxon>Metamonada</taxon>
        <taxon>Anaeramoebidae</taxon>
        <taxon>Anaeramoeba</taxon>
    </lineage>
</organism>
<evidence type="ECO:0000256" key="2">
    <source>
        <dbReference type="SAM" id="MobiDB-lite"/>
    </source>
</evidence>
<dbReference type="PANTHER" id="PTHR47978">
    <property type="match status" value="1"/>
</dbReference>
<dbReference type="Pfam" id="PF00071">
    <property type="entry name" value="Ras"/>
    <property type="match status" value="1"/>
</dbReference>
<dbReference type="SMART" id="SM00174">
    <property type="entry name" value="RHO"/>
    <property type="match status" value="1"/>
</dbReference>
<feature type="region of interest" description="Disordered" evidence="2">
    <location>
        <begin position="192"/>
        <end position="211"/>
    </location>
</feature>
<dbReference type="InterPro" id="IPR027417">
    <property type="entry name" value="P-loop_NTPase"/>
</dbReference>
<dbReference type="AlphaFoldDB" id="A0AAV7Y9W7"/>
<evidence type="ECO:0000313" key="3">
    <source>
        <dbReference type="EMBL" id="KAJ3426601.1"/>
    </source>
</evidence>
<evidence type="ECO:0000256" key="1">
    <source>
        <dbReference type="ARBA" id="ARBA00022741"/>
    </source>
</evidence>
<dbReference type="InterPro" id="IPR001806">
    <property type="entry name" value="Small_GTPase"/>
</dbReference>
<dbReference type="GO" id="GO:0005525">
    <property type="term" value="F:GTP binding"/>
    <property type="evidence" value="ECO:0007669"/>
    <property type="project" value="InterPro"/>
</dbReference>
<comment type="caution">
    <text evidence="3">The sequence shown here is derived from an EMBL/GenBank/DDBJ whole genome shotgun (WGS) entry which is preliminary data.</text>
</comment>
<dbReference type="PROSITE" id="PS51419">
    <property type="entry name" value="RAB"/>
    <property type="match status" value="1"/>
</dbReference>
<dbReference type="SMART" id="SM00173">
    <property type="entry name" value="RAS"/>
    <property type="match status" value="1"/>
</dbReference>
<dbReference type="NCBIfam" id="TIGR00231">
    <property type="entry name" value="small_GTP"/>
    <property type="match status" value="1"/>
</dbReference>
<dbReference type="PROSITE" id="PS51420">
    <property type="entry name" value="RHO"/>
    <property type="match status" value="1"/>
</dbReference>
<dbReference type="PROSITE" id="PS51421">
    <property type="entry name" value="RAS"/>
    <property type="match status" value="1"/>
</dbReference>
<dbReference type="GO" id="GO:0003924">
    <property type="term" value="F:GTPase activity"/>
    <property type="evidence" value="ECO:0007669"/>
    <property type="project" value="InterPro"/>
</dbReference>
<dbReference type="Gene3D" id="3.40.50.300">
    <property type="entry name" value="P-loop containing nucleotide triphosphate hydrolases"/>
    <property type="match status" value="1"/>
</dbReference>
<dbReference type="EMBL" id="JANTQA010000063">
    <property type="protein sequence ID" value="KAJ3426601.1"/>
    <property type="molecule type" value="Genomic_DNA"/>
</dbReference>
<dbReference type="InterPro" id="IPR005225">
    <property type="entry name" value="Small_GTP-bd"/>
</dbReference>
<name>A0AAV7Y9W7_9EUKA</name>
<reference evidence="3" key="1">
    <citation type="submission" date="2022-08" db="EMBL/GenBank/DDBJ databases">
        <title>Novel sulphate-reducing endosymbionts in the free-living metamonad Anaeramoeba.</title>
        <authorList>
            <person name="Jerlstrom-Hultqvist J."/>
            <person name="Cepicka I."/>
            <person name="Gallot-Lavallee L."/>
            <person name="Salas-Leiva D."/>
            <person name="Curtis B.A."/>
            <person name="Zahonova K."/>
            <person name="Pipaliya S."/>
            <person name="Dacks J."/>
            <person name="Roger A.J."/>
        </authorList>
    </citation>
    <scope>NUCLEOTIDE SEQUENCE</scope>
    <source>
        <strain evidence="3">Busselton2</strain>
    </source>
</reference>
<evidence type="ECO:0000313" key="4">
    <source>
        <dbReference type="Proteomes" id="UP001146793"/>
    </source>
</evidence>
<proteinExistence type="predicted"/>
<dbReference type="Proteomes" id="UP001146793">
    <property type="component" value="Unassembled WGS sequence"/>
</dbReference>
<keyword evidence="1" id="KW-0547">Nucleotide-binding</keyword>
<dbReference type="SMART" id="SM00175">
    <property type="entry name" value="RAB"/>
    <property type="match status" value="1"/>
</dbReference>
<dbReference type="SMART" id="SM00177">
    <property type="entry name" value="ARF"/>
    <property type="match status" value="1"/>
</dbReference>
<accession>A0AAV7Y9W7</accession>
<dbReference type="FunFam" id="3.40.50.300:FF:000808">
    <property type="entry name" value="Small GTP-binding protein, putative"/>
    <property type="match status" value="1"/>
</dbReference>
<dbReference type="PRINTS" id="PR00449">
    <property type="entry name" value="RASTRNSFRMNG"/>
</dbReference>